<sequence length="130" mass="14516">MGSDEYLLNIEDLGDLKPCIPMYGPITIKNLKPGKVMLYCRCGLSKDTPWCDNSHVGTPFKPMRWKVPEFSGATSRFSICHCKYTKKPPFCDGSHINLPLPFLAAQEKCQSDHSKIEKLCANCGFTPASE</sequence>
<gene>
    <name evidence="1" type="ORF">DSO57_1012455</name>
</gene>
<name>A0ACC2S8B5_9FUNG</name>
<protein>
    <submittedName>
        <fullName evidence="1">Uncharacterized protein</fullName>
    </submittedName>
</protein>
<accession>A0ACC2S8B5</accession>
<dbReference type="Proteomes" id="UP001165960">
    <property type="component" value="Unassembled WGS sequence"/>
</dbReference>
<evidence type="ECO:0000313" key="1">
    <source>
        <dbReference type="EMBL" id="KAJ9058427.1"/>
    </source>
</evidence>
<organism evidence="1 2">
    <name type="scientific">Entomophthora muscae</name>
    <dbReference type="NCBI Taxonomy" id="34485"/>
    <lineage>
        <taxon>Eukaryota</taxon>
        <taxon>Fungi</taxon>
        <taxon>Fungi incertae sedis</taxon>
        <taxon>Zoopagomycota</taxon>
        <taxon>Entomophthoromycotina</taxon>
        <taxon>Entomophthoromycetes</taxon>
        <taxon>Entomophthorales</taxon>
        <taxon>Entomophthoraceae</taxon>
        <taxon>Entomophthora</taxon>
    </lineage>
</organism>
<comment type="caution">
    <text evidence="1">The sequence shown here is derived from an EMBL/GenBank/DDBJ whole genome shotgun (WGS) entry which is preliminary data.</text>
</comment>
<dbReference type="EMBL" id="QTSX02005724">
    <property type="protein sequence ID" value="KAJ9058427.1"/>
    <property type="molecule type" value="Genomic_DNA"/>
</dbReference>
<reference evidence="1" key="1">
    <citation type="submission" date="2022-04" db="EMBL/GenBank/DDBJ databases">
        <title>Genome of the entomopathogenic fungus Entomophthora muscae.</title>
        <authorList>
            <person name="Elya C."/>
            <person name="Lovett B.R."/>
            <person name="Lee E."/>
            <person name="Macias A.M."/>
            <person name="Hajek A.E."/>
            <person name="De Bivort B.L."/>
            <person name="Kasson M.T."/>
            <person name="De Fine Licht H.H."/>
            <person name="Stajich J.E."/>
        </authorList>
    </citation>
    <scope>NUCLEOTIDE SEQUENCE</scope>
    <source>
        <strain evidence="1">Berkeley</strain>
    </source>
</reference>
<evidence type="ECO:0000313" key="2">
    <source>
        <dbReference type="Proteomes" id="UP001165960"/>
    </source>
</evidence>
<keyword evidence="2" id="KW-1185">Reference proteome</keyword>
<proteinExistence type="predicted"/>